<dbReference type="Pfam" id="PF00106">
    <property type="entry name" value="adh_short"/>
    <property type="match status" value="1"/>
</dbReference>
<evidence type="ECO:0000256" key="1">
    <source>
        <dbReference type="ARBA" id="ARBA00006484"/>
    </source>
</evidence>
<dbReference type="Gene3D" id="3.40.50.720">
    <property type="entry name" value="NAD(P)-binding Rossmann-like Domain"/>
    <property type="match status" value="1"/>
</dbReference>
<name>A0AAD5LP29_PYTIN</name>
<evidence type="ECO:0000256" key="2">
    <source>
        <dbReference type="ARBA" id="ARBA00023002"/>
    </source>
</evidence>
<dbReference type="SUPFAM" id="SSF51735">
    <property type="entry name" value="NAD(P)-binding Rossmann-fold domains"/>
    <property type="match status" value="1"/>
</dbReference>
<evidence type="ECO:0008006" key="5">
    <source>
        <dbReference type="Google" id="ProtNLM"/>
    </source>
</evidence>
<organism evidence="3 4">
    <name type="scientific">Pythium insidiosum</name>
    <name type="common">Pythiosis disease agent</name>
    <dbReference type="NCBI Taxonomy" id="114742"/>
    <lineage>
        <taxon>Eukaryota</taxon>
        <taxon>Sar</taxon>
        <taxon>Stramenopiles</taxon>
        <taxon>Oomycota</taxon>
        <taxon>Peronosporomycetes</taxon>
        <taxon>Pythiales</taxon>
        <taxon>Pythiaceae</taxon>
        <taxon>Pythium</taxon>
    </lineage>
</organism>
<reference evidence="3" key="1">
    <citation type="submission" date="2021-12" db="EMBL/GenBank/DDBJ databases">
        <title>Prjna785345.</title>
        <authorList>
            <person name="Rujirawat T."/>
            <person name="Krajaejun T."/>
        </authorList>
    </citation>
    <scope>NUCLEOTIDE SEQUENCE</scope>
    <source>
        <strain evidence="3">Pi057C3</strain>
    </source>
</reference>
<proteinExistence type="inferred from homology"/>
<comment type="caution">
    <text evidence="3">The sequence shown here is derived from an EMBL/GenBank/DDBJ whole genome shotgun (WGS) entry which is preliminary data.</text>
</comment>
<sequence length="309" mass="33244">MAPSLRGKVAVVTGASSGIGLAAARVLVAKGAHVVLACRNEAKGRAAVREVLADATGPDGGNAELMLVDVSDLSSVRAFSSSLLEVHPRIDILINNAGVMTPHYAVSADGLELQFATNHLGHFLLTSLLLDALKASNDARVVTVSSLSHRNARYVSTEMVQSPEKPYHCQLVYANSKLYNLLFALELDRRLKARGVTNVRVSSSHPGCTKTNFLASTLAGSNWFVRFVLRALGALGQQPEMGILPILYAATAPLVPGGEFYGPDGFHNMWGHPTVERPQNPWVTEQVAKDVAKDVWEKSEMLANHQFVV</sequence>
<dbReference type="GO" id="GO:0016491">
    <property type="term" value="F:oxidoreductase activity"/>
    <property type="evidence" value="ECO:0007669"/>
    <property type="project" value="UniProtKB-KW"/>
</dbReference>
<protein>
    <recommendedName>
        <fullName evidence="5">WW domain-containing oxidoreductase</fullName>
    </recommendedName>
</protein>
<dbReference type="InterPro" id="IPR002347">
    <property type="entry name" value="SDR_fam"/>
</dbReference>
<keyword evidence="4" id="KW-1185">Reference proteome</keyword>
<dbReference type="PANTHER" id="PTHR24320:SF148">
    <property type="entry name" value="NAD(P)-BINDING ROSSMANN-FOLD SUPERFAMILY PROTEIN"/>
    <property type="match status" value="1"/>
</dbReference>
<evidence type="ECO:0000313" key="4">
    <source>
        <dbReference type="Proteomes" id="UP001209570"/>
    </source>
</evidence>
<dbReference type="AlphaFoldDB" id="A0AAD5LP29"/>
<dbReference type="PANTHER" id="PTHR24320">
    <property type="entry name" value="RETINOL DEHYDROGENASE"/>
    <property type="match status" value="1"/>
</dbReference>
<dbReference type="InterPro" id="IPR036291">
    <property type="entry name" value="NAD(P)-bd_dom_sf"/>
</dbReference>
<keyword evidence="2" id="KW-0560">Oxidoreductase</keyword>
<accession>A0AAD5LP29</accession>
<comment type="similarity">
    <text evidence="1">Belongs to the short-chain dehydrogenases/reductases (SDR) family.</text>
</comment>
<evidence type="ECO:0000313" key="3">
    <source>
        <dbReference type="EMBL" id="KAJ0405421.1"/>
    </source>
</evidence>
<dbReference type="NCBIfam" id="NF004846">
    <property type="entry name" value="PRK06197.1"/>
    <property type="match status" value="1"/>
</dbReference>
<dbReference type="EMBL" id="JAKCXM010000045">
    <property type="protein sequence ID" value="KAJ0405421.1"/>
    <property type="molecule type" value="Genomic_DNA"/>
</dbReference>
<dbReference type="Proteomes" id="UP001209570">
    <property type="component" value="Unassembled WGS sequence"/>
</dbReference>
<dbReference type="PRINTS" id="PR00081">
    <property type="entry name" value="GDHRDH"/>
</dbReference>
<gene>
    <name evidence="3" type="ORF">P43SY_005040</name>
</gene>